<dbReference type="GO" id="GO:0005737">
    <property type="term" value="C:cytoplasm"/>
    <property type="evidence" value="ECO:0007669"/>
    <property type="project" value="UniProtKB-ARBA"/>
</dbReference>
<evidence type="ECO:0000256" key="8">
    <source>
        <dbReference type="RuleBase" id="RU000477"/>
    </source>
</evidence>
<dbReference type="Pfam" id="PF00230">
    <property type="entry name" value="MIP"/>
    <property type="match status" value="1"/>
</dbReference>
<accession>A0A0F7EVN5</accession>
<evidence type="ECO:0000256" key="3">
    <source>
        <dbReference type="ARBA" id="ARBA00022692"/>
    </source>
</evidence>
<evidence type="ECO:0000256" key="7">
    <source>
        <dbReference type="ARBA" id="ARBA00024030"/>
    </source>
</evidence>
<dbReference type="AlphaFoldDB" id="A0A0F7EVN5"/>
<keyword evidence="5 9" id="KW-1133">Transmembrane helix</keyword>
<name>A0A0F7EVN5_PINMS</name>
<evidence type="ECO:0000256" key="4">
    <source>
        <dbReference type="ARBA" id="ARBA00022737"/>
    </source>
</evidence>
<dbReference type="PROSITE" id="PS51257">
    <property type="entry name" value="PROKAR_LIPOPROTEIN"/>
    <property type="match status" value="1"/>
</dbReference>
<keyword evidence="4" id="KW-0677">Repeat</keyword>
<dbReference type="GO" id="GO:0012505">
    <property type="term" value="C:endomembrane system"/>
    <property type="evidence" value="ECO:0007669"/>
    <property type="project" value="UniProtKB-ARBA"/>
</dbReference>
<proteinExistence type="evidence at transcript level"/>
<organism evidence="10">
    <name type="scientific">Pinus massoniana</name>
    <name type="common">Chinese red pine</name>
    <dbReference type="NCBI Taxonomy" id="88730"/>
    <lineage>
        <taxon>Eukaryota</taxon>
        <taxon>Viridiplantae</taxon>
        <taxon>Streptophyta</taxon>
        <taxon>Embryophyta</taxon>
        <taxon>Tracheophyta</taxon>
        <taxon>Spermatophyta</taxon>
        <taxon>Pinopsida</taxon>
        <taxon>Pinidae</taxon>
        <taxon>Conifers I</taxon>
        <taxon>Pinales</taxon>
        <taxon>Pinaceae</taxon>
        <taxon>Pinus</taxon>
        <taxon>Pinus subgen. Pinus</taxon>
    </lineage>
</organism>
<dbReference type="PRINTS" id="PR00783">
    <property type="entry name" value="MINTRINSICP"/>
</dbReference>
<dbReference type="GO" id="GO:0015250">
    <property type="term" value="F:water channel activity"/>
    <property type="evidence" value="ECO:0007669"/>
    <property type="project" value="InterPro"/>
</dbReference>
<dbReference type="InterPro" id="IPR000425">
    <property type="entry name" value="MIP"/>
</dbReference>
<keyword evidence="2 8" id="KW-0813">Transport</keyword>
<dbReference type="FunFam" id="1.20.1080.10:FF:000043">
    <property type="entry name" value="Aquaporin SIP1-1"/>
    <property type="match status" value="1"/>
</dbReference>
<gene>
    <name evidence="10" type="primary">SIP1.2</name>
</gene>
<protein>
    <submittedName>
        <fullName evidence="10">Aquaporin SIP1.2</fullName>
    </submittedName>
</protein>
<dbReference type="PANTHER" id="PTHR46739:SF3">
    <property type="entry name" value="AQUAPORIN SIP1-1"/>
    <property type="match status" value="1"/>
</dbReference>
<sequence>MGIVKLAIGDAAITFLWVFGASCLGAGTSVIASYLGVQGAMTLLITLSLLFLLVFVFSFLGEAMGGATWNPTALAAAFALGVGKDNLISLSIRFPAQAAGAVGGALAIMELMPASHKHMLGGPSLKVDLHKGAIAEGVLTFVISIMVFLIIMKGPKSSFWKSWLISLTTIILVLAGSGYTGPSMNPANAFGWAYVNNRHNTWEQLYVYWITPFIGSILAAWTLRLISPPNSSKKEKKA</sequence>
<keyword evidence="6 9" id="KW-0472">Membrane</keyword>
<dbReference type="SUPFAM" id="SSF81338">
    <property type="entry name" value="Aquaporin-like"/>
    <property type="match status" value="1"/>
</dbReference>
<dbReference type="GO" id="GO:0016020">
    <property type="term" value="C:membrane"/>
    <property type="evidence" value="ECO:0007669"/>
    <property type="project" value="UniProtKB-SubCell"/>
</dbReference>
<dbReference type="InterPro" id="IPR044222">
    <property type="entry name" value="SIP1-1/2-like"/>
</dbReference>
<evidence type="ECO:0000256" key="5">
    <source>
        <dbReference type="ARBA" id="ARBA00022989"/>
    </source>
</evidence>
<dbReference type="EMBL" id="KP281608">
    <property type="protein sequence ID" value="AKG06593.1"/>
    <property type="molecule type" value="mRNA"/>
</dbReference>
<feature type="transmembrane region" description="Helical" evidence="9">
    <location>
        <begin position="132"/>
        <end position="151"/>
    </location>
</feature>
<feature type="transmembrane region" description="Helical" evidence="9">
    <location>
        <begin position="206"/>
        <end position="226"/>
    </location>
</feature>
<evidence type="ECO:0000256" key="6">
    <source>
        <dbReference type="ARBA" id="ARBA00023136"/>
    </source>
</evidence>
<evidence type="ECO:0000256" key="1">
    <source>
        <dbReference type="ARBA" id="ARBA00004141"/>
    </source>
</evidence>
<feature type="transmembrane region" description="Helical" evidence="9">
    <location>
        <begin position="42"/>
        <end position="60"/>
    </location>
</feature>
<evidence type="ECO:0000313" key="10">
    <source>
        <dbReference type="EMBL" id="AKG06593.1"/>
    </source>
</evidence>
<reference evidence="10" key="1">
    <citation type="submission" date="2014-12" db="EMBL/GenBank/DDBJ databases">
        <title>Gene involved in stress response.</title>
        <authorList>
            <person name="Zhang S."/>
            <person name="Chao N."/>
            <person name="Gai Y."/>
            <person name="Jiang X."/>
        </authorList>
    </citation>
    <scope>NUCLEOTIDE SEQUENCE</scope>
</reference>
<feature type="transmembrane region" description="Helical" evidence="9">
    <location>
        <begin position="163"/>
        <end position="181"/>
    </location>
</feature>
<feature type="transmembrane region" description="Helical" evidence="9">
    <location>
        <begin position="12"/>
        <end position="35"/>
    </location>
</feature>
<dbReference type="PANTHER" id="PTHR46739">
    <property type="entry name" value="AQUAPORIN SIP1-1"/>
    <property type="match status" value="1"/>
</dbReference>
<dbReference type="Gene3D" id="1.20.1080.10">
    <property type="entry name" value="Glycerol uptake facilitator protein"/>
    <property type="match status" value="1"/>
</dbReference>
<keyword evidence="3 8" id="KW-0812">Transmembrane</keyword>
<comment type="subcellular location">
    <subcellularLocation>
        <location evidence="1">Membrane</location>
        <topology evidence="1">Multi-pass membrane protein</topology>
    </subcellularLocation>
</comment>
<evidence type="ECO:0000256" key="2">
    <source>
        <dbReference type="ARBA" id="ARBA00022448"/>
    </source>
</evidence>
<dbReference type="SMR" id="A0A0F7EVN5"/>
<dbReference type="InterPro" id="IPR023271">
    <property type="entry name" value="Aquaporin-like"/>
</dbReference>
<comment type="similarity">
    <text evidence="7">Belongs to the MIP/aquaporin (TC 1.A.8) family. SIP (TC 1.A.8.10) subfamily.</text>
</comment>
<feature type="transmembrane region" description="Helical" evidence="9">
    <location>
        <begin position="94"/>
        <end position="112"/>
    </location>
</feature>
<evidence type="ECO:0000256" key="9">
    <source>
        <dbReference type="SAM" id="Phobius"/>
    </source>
</evidence>